<reference evidence="2 3" key="1">
    <citation type="submission" date="2021-03" db="EMBL/GenBank/DDBJ databases">
        <title>Genomic Encyclopedia of Type Strains, Phase IV (KMG-IV): sequencing the most valuable type-strain genomes for metagenomic binning, comparative biology and taxonomic classification.</title>
        <authorList>
            <person name="Goeker M."/>
        </authorList>
    </citation>
    <scope>NUCLEOTIDE SEQUENCE [LARGE SCALE GENOMIC DNA]</scope>
    <source>
        <strain evidence="2 3">DSM 25790</strain>
    </source>
</reference>
<feature type="transmembrane region" description="Helical" evidence="1">
    <location>
        <begin position="6"/>
        <end position="24"/>
    </location>
</feature>
<feature type="transmembrane region" description="Helical" evidence="1">
    <location>
        <begin position="55"/>
        <end position="75"/>
    </location>
</feature>
<comment type="caution">
    <text evidence="2">The sequence shown here is derived from an EMBL/GenBank/DDBJ whole genome shotgun (WGS) entry which is preliminary data.</text>
</comment>
<keyword evidence="1" id="KW-1133">Transmembrane helix</keyword>
<sequence>MDLSFIWKAVLIVVAGTFFLRVAGRKSVSQLTIAQTVLIIAIGTLLIQPVVSKNIWTTFAVAGVLVLTILIMDYVQIKKRQY</sequence>
<evidence type="ECO:0000313" key="3">
    <source>
        <dbReference type="Proteomes" id="UP001519294"/>
    </source>
</evidence>
<dbReference type="PANTHER" id="PTHR34582">
    <property type="entry name" value="UPF0702 TRANSMEMBRANE PROTEIN YCAP"/>
    <property type="match status" value="1"/>
</dbReference>
<evidence type="ECO:0000256" key="1">
    <source>
        <dbReference type="SAM" id="Phobius"/>
    </source>
</evidence>
<proteinExistence type="predicted"/>
<organism evidence="2 3">
    <name type="scientific">Virgibacillus alimentarius</name>
    <dbReference type="NCBI Taxonomy" id="698769"/>
    <lineage>
        <taxon>Bacteria</taxon>
        <taxon>Bacillati</taxon>
        <taxon>Bacillota</taxon>
        <taxon>Bacilli</taxon>
        <taxon>Bacillales</taxon>
        <taxon>Bacillaceae</taxon>
        <taxon>Virgibacillus</taxon>
    </lineage>
</organism>
<dbReference type="RefSeq" id="WP_390337531.1">
    <property type="nucleotide sequence ID" value="NZ_JBHTJY010000038.1"/>
</dbReference>
<accession>A0ABS4SBM2</accession>
<dbReference type="PANTHER" id="PTHR34582:SF2">
    <property type="entry name" value="UPF0702 TRANSMEMBRANE PROTEIN YDFR"/>
    <property type="match status" value="1"/>
</dbReference>
<feature type="transmembrane region" description="Helical" evidence="1">
    <location>
        <begin position="31"/>
        <end position="49"/>
    </location>
</feature>
<protein>
    <submittedName>
        <fullName evidence="2">Uncharacterized membrane protein YcaP (DUF421 family)</fullName>
    </submittedName>
</protein>
<keyword evidence="1" id="KW-0812">Transmembrane</keyword>
<gene>
    <name evidence="2" type="ORF">J2Z81_002885</name>
</gene>
<keyword evidence="3" id="KW-1185">Reference proteome</keyword>
<dbReference type="EMBL" id="JAGIKX010000041">
    <property type="protein sequence ID" value="MBP2258897.1"/>
    <property type="molecule type" value="Genomic_DNA"/>
</dbReference>
<evidence type="ECO:0000313" key="2">
    <source>
        <dbReference type="EMBL" id="MBP2258897.1"/>
    </source>
</evidence>
<name>A0ABS4SBM2_9BACI</name>
<dbReference type="Proteomes" id="UP001519294">
    <property type="component" value="Unassembled WGS sequence"/>
</dbReference>
<keyword evidence="1" id="KW-0472">Membrane</keyword>